<evidence type="ECO:0000256" key="1">
    <source>
        <dbReference type="SAM" id="Phobius"/>
    </source>
</evidence>
<dbReference type="PANTHER" id="PTHR34351:SF2">
    <property type="entry name" value="DUF58 DOMAIN-CONTAINING PROTEIN"/>
    <property type="match status" value="1"/>
</dbReference>
<dbReference type="Proteomes" id="UP000594468">
    <property type="component" value="Chromosome"/>
</dbReference>
<name>A0A7S8IDA4_9CHLR</name>
<evidence type="ECO:0000313" key="4">
    <source>
        <dbReference type="Proteomes" id="UP000594468"/>
    </source>
</evidence>
<keyword evidence="4" id="KW-1185">Reference proteome</keyword>
<protein>
    <submittedName>
        <fullName evidence="3">DUF58 domain-containing protein</fullName>
    </submittedName>
</protein>
<dbReference type="PANTHER" id="PTHR34351">
    <property type="entry name" value="SLR1927 PROTEIN-RELATED"/>
    <property type="match status" value="1"/>
</dbReference>
<keyword evidence="1" id="KW-0812">Transmembrane</keyword>
<feature type="transmembrane region" description="Helical" evidence="1">
    <location>
        <begin position="7"/>
        <end position="27"/>
    </location>
</feature>
<proteinExistence type="predicted"/>
<gene>
    <name evidence="3" type="ORF">G4Y79_15785</name>
</gene>
<evidence type="ECO:0000259" key="2">
    <source>
        <dbReference type="Pfam" id="PF01882"/>
    </source>
</evidence>
<reference evidence="3 4" key="1">
    <citation type="submission" date="2020-02" db="EMBL/GenBank/DDBJ databases">
        <authorList>
            <person name="Zheng R.K."/>
            <person name="Sun C.M."/>
        </authorList>
    </citation>
    <scope>NUCLEOTIDE SEQUENCE [LARGE SCALE GENOMIC DNA]</scope>
    <source>
        <strain evidence="4">rifampicinis</strain>
    </source>
</reference>
<accession>A0A7S8IDA4</accession>
<dbReference type="InterPro" id="IPR002881">
    <property type="entry name" value="DUF58"/>
</dbReference>
<feature type="transmembrane region" description="Helical" evidence="1">
    <location>
        <begin position="33"/>
        <end position="52"/>
    </location>
</feature>
<keyword evidence="1" id="KW-0472">Membrane</keyword>
<dbReference type="RefSeq" id="WP_195169237.1">
    <property type="nucleotide sequence ID" value="NZ_CP062983.1"/>
</dbReference>
<dbReference type="EMBL" id="CP062983">
    <property type="protein sequence ID" value="QPC81164.1"/>
    <property type="molecule type" value="Genomic_DNA"/>
</dbReference>
<sequence length="418" mass="47518">MPNRRNAIYLTAIITLIAGLFTGQAIFFTMVYVLAGIMLLSAVWAWFAVRGIRIARHTRTRRSQVGRPFSEGFTIRNTGVLPKLWLEVRDFSTMPGYHASQVVPAIWPRNAYQWQTETICTRRGEFYLGPLTITSGDPFGLFSLPRHIDARERIVVYPAIVPVTNVELPIGLLTGGEAQHFLTHNVTTNAAGVREYVPGDTINRIHWKTTARRNKLMVKEFELDPMVDIWLFADFSTQSLVEDIRMRYMSETFYTQTSSQTIPPTTEEYSVVVAASLARYFVQLERALGFSAYLPHREIYQPERGHRQLTRILEALAVAHNKSERTLQEMLALEAHSFARGTTLVLVTSSLDPSWLQEAQILARRGIRLLCIFIDPSSFDPSLDSSEIRGTMQLAKIPYIRIQKDDDITQALAQRPTI</sequence>
<keyword evidence="1" id="KW-1133">Transmembrane helix</keyword>
<dbReference type="AlphaFoldDB" id="A0A7S8IDA4"/>
<feature type="domain" description="DUF58" evidence="2">
    <location>
        <begin position="193"/>
        <end position="365"/>
    </location>
</feature>
<dbReference type="KEGG" id="pmet:G4Y79_15785"/>
<organism evidence="3 4">
    <name type="scientific">Phototrophicus methaneseepsis</name>
    <dbReference type="NCBI Taxonomy" id="2710758"/>
    <lineage>
        <taxon>Bacteria</taxon>
        <taxon>Bacillati</taxon>
        <taxon>Chloroflexota</taxon>
        <taxon>Candidatus Thermofontia</taxon>
        <taxon>Phototrophicales</taxon>
        <taxon>Phototrophicaceae</taxon>
        <taxon>Phototrophicus</taxon>
    </lineage>
</organism>
<dbReference type="Pfam" id="PF01882">
    <property type="entry name" value="DUF58"/>
    <property type="match status" value="1"/>
</dbReference>
<evidence type="ECO:0000313" key="3">
    <source>
        <dbReference type="EMBL" id="QPC81164.1"/>
    </source>
</evidence>